<dbReference type="EMBL" id="FNWV01000009">
    <property type="protein sequence ID" value="SEH74561.1"/>
    <property type="molecule type" value="Genomic_DNA"/>
</dbReference>
<gene>
    <name evidence="1" type="ORF">SAMN02910265_02448</name>
</gene>
<sequence>MGQKEIIDRDTYRKIKKMNREELTKFILKYGDELLGEQGKTIDLPALEAELSKIKGIGGKRLEEIMVVIEKFLDIE</sequence>
<dbReference type="AlphaFoldDB" id="A0A1H6KG81"/>
<accession>A0A1H6KG81</accession>
<reference evidence="1 2" key="1">
    <citation type="submission" date="2016-10" db="EMBL/GenBank/DDBJ databases">
        <authorList>
            <person name="de Groot N.N."/>
        </authorList>
    </citation>
    <scope>NUCLEOTIDE SEQUENCE [LARGE SCALE GENOMIC DNA]</scope>
    <source>
        <strain evidence="1 2">YAD2003</strain>
    </source>
</reference>
<protein>
    <submittedName>
        <fullName evidence="1">Uncharacterized protein</fullName>
    </submittedName>
</protein>
<dbReference type="OrthoDB" id="1822751at2"/>
<evidence type="ECO:0000313" key="1">
    <source>
        <dbReference type="EMBL" id="SEH74561.1"/>
    </source>
</evidence>
<dbReference type="RefSeq" id="WP_074717802.1">
    <property type="nucleotide sequence ID" value="NZ_FNWV01000009.1"/>
</dbReference>
<proteinExistence type="predicted"/>
<dbReference type="Proteomes" id="UP000183190">
    <property type="component" value="Unassembled WGS sequence"/>
</dbReference>
<evidence type="ECO:0000313" key="2">
    <source>
        <dbReference type="Proteomes" id="UP000183190"/>
    </source>
</evidence>
<organism evidence="1 2">
    <name type="scientific">Ruminococcus flavefaciens</name>
    <dbReference type="NCBI Taxonomy" id="1265"/>
    <lineage>
        <taxon>Bacteria</taxon>
        <taxon>Bacillati</taxon>
        <taxon>Bacillota</taxon>
        <taxon>Clostridia</taxon>
        <taxon>Eubacteriales</taxon>
        <taxon>Oscillospiraceae</taxon>
        <taxon>Ruminococcus</taxon>
    </lineage>
</organism>
<name>A0A1H6KG81_RUMFL</name>